<sequence>MSNYQLKTPVAFIIFNRPDTTKKVFAEIAKARPPKLLVIADGPRADHSDDVKKCTAARAIIDHVDWDCEVLTNYSDINLGCKRRVSSGLDWVFDTVEEAIILEDDCLPHPTFFRFCEELLERYGDDERIGMISGTNYLFNKVIIKESYFFSKYYAIWGWATWRRAWMKYDINMNNWPEFRNEKQLTWIFNDKEIIEYYTNMFQAAYNNRINTWDIQWVYSCIFNNMLSIVPDKNVISNIGVTGSHTGSKPSIFINMPTVAINTNNIKHPAFVISNVLCDKAIYYNILTNGNKLKYNIIKFMKRIKICNCINKIYRRLKNV</sequence>
<evidence type="ECO:0008006" key="3">
    <source>
        <dbReference type="Google" id="ProtNLM"/>
    </source>
</evidence>
<evidence type="ECO:0000313" key="2">
    <source>
        <dbReference type="Proteomes" id="UP000603056"/>
    </source>
</evidence>
<protein>
    <recommendedName>
        <fullName evidence="3">Hemolytic protein HlpA-like protein</fullName>
    </recommendedName>
</protein>
<dbReference type="InterPro" id="IPR029044">
    <property type="entry name" value="Nucleotide-diphossugar_trans"/>
</dbReference>
<organism evidence="1 2">
    <name type="scientific">Candidatus Argoarchaeum ethanivorans</name>
    <dbReference type="NCBI Taxonomy" id="2608793"/>
    <lineage>
        <taxon>Archaea</taxon>
        <taxon>Methanobacteriati</taxon>
        <taxon>Methanobacteriota</taxon>
        <taxon>Stenosarchaea group</taxon>
        <taxon>Methanomicrobia</taxon>
        <taxon>Methanosarcinales</taxon>
        <taxon>Methanosarcinales incertae sedis</taxon>
        <taxon>GOM Arc I cluster</taxon>
        <taxon>Candidatus Argoarchaeum</taxon>
    </lineage>
</organism>
<name>A0A811T252_9EURY</name>
<dbReference type="Gene3D" id="3.90.550.10">
    <property type="entry name" value="Spore Coat Polysaccharide Biosynthesis Protein SpsA, Chain A"/>
    <property type="match status" value="1"/>
</dbReference>
<gene>
    <name evidence="1" type="ORF">FFODKBPE_00101</name>
</gene>
<dbReference type="SUPFAM" id="SSF53448">
    <property type="entry name" value="Nucleotide-diphospho-sugar transferases"/>
    <property type="match status" value="1"/>
</dbReference>
<comment type="caution">
    <text evidence="1">The sequence shown here is derived from an EMBL/GenBank/DDBJ whole genome shotgun (WGS) entry which is preliminary data.</text>
</comment>
<reference evidence="1" key="1">
    <citation type="submission" date="2020-10" db="EMBL/GenBank/DDBJ databases">
        <authorList>
            <person name="Hahn C.J."/>
            <person name="Laso-Perez R."/>
            <person name="Vulcano F."/>
            <person name="Vaziourakis K.-M."/>
            <person name="Stokke R."/>
            <person name="Steen I.H."/>
            <person name="Teske A."/>
            <person name="Boetius A."/>
            <person name="Liebeke M."/>
            <person name="Amann R."/>
            <person name="Knittel K."/>
        </authorList>
    </citation>
    <scope>NUCLEOTIDE SEQUENCE</scope>
    <source>
        <strain evidence="1">Gfbio:e3339647-f889-4370-9287-4fb5cb688e4c:AG394J04_GoMArc1</strain>
    </source>
</reference>
<dbReference type="EMBL" id="CAJHIP010000002">
    <property type="protein sequence ID" value="CAD6491164.1"/>
    <property type="molecule type" value="Genomic_DNA"/>
</dbReference>
<dbReference type="AlphaFoldDB" id="A0A811T252"/>
<evidence type="ECO:0000313" key="1">
    <source>
        <dbReference type="EMBL" id="CAD6491164.1"/>
    </source>
</evidence>
<dbReference type="Proteomes" id="UP000603056">
    <property type="component" value="Unassembled WGS sequence"/>
</dbReference>
<accession>A0A811T252</accession>
<proteinExistence type="predicted"/>